<proteinExistence type="predicted"/>
<evidence type="ECO:0000313" key="1">
    <source>
        <dbReference type="EMBL" id="KAL2043645.1"/>
    </source>
</evidence>
<dbReference type="EMBL" id="JBEFKJ010000011">
    <property type="protein sequence ID" value="KAL2043645.1"/>
    <property type="molecule type" value="Genomic_DNA"/>
</dbReference>
<comment type="caution">
    <text evidence="1">The sequence shown here is derived from an EMBL/GenBank/DDBJ whole genome shotgun (WGS) entry which is preliminary data.</text>
</comment>
<dbReference type="Proteomes" id="UP001590950">
    <property type="component" value="Unassembled WGS sequence"/>
</dbReference>
<protein>
    <recommendedName>
        <fullName evidence="3">Proteinase inhibitor I78</fullName>
    </recommendedName>
</protein>
<dbReference type="Pfam" id="PF11720">
    <property type="entry name" value="Inhibitor_I78"/>
    <property type="match status" value="1"/>
</dbReference>
<accession>A0ABR4ADU8</accession>
<dbReference type="Gene3D" id="3.30.10.10">
    <property type="entry name" value="Trypsin Inhibitor V, subunit A"/>
    <property type="match status" value="1"/>
</dbReference>
<reference evidence="1 2" key="1">
    <citation type="submission" date="2024-09" db="EMBL/GenBank/DDBJ databases">
        <title>Rethinking Asexuality: The Enigmatic Case of Functional Sexual Genes in Lepraria (Stereocaulaceae).</title>
        <authorList>
            <person name="Doellman M."/>
            <person name="Sun Y."/>
            <person name="Barcenas-Pena A."/>
            <person name="Lumbsch H.T."/>
            <person name="Grewe F."/>
        </authorList>
    </citation>
    <scope>NUCLEOTIDE SEQUENCE [LARGE SCALE GENOMIC DNA]</scope>
    <source>
        <strain evidence="1 2">Mercado 3170</strain>
    </source>
</reference>
<organism evidence="1 2">
    <name type="scientific">Stereocaulon virgatum</name>
    <dbReference type="NCBI Taxonomy" id="373712"/>
    <lineage>
        <taxon>Eukaryota</taxon>
        <taxon>Fungi</taxon>
        <taxon>Dikarya</taxon>
        <taxon>Ascomycota</taxon>
        <taxon>Pezizomycotina</taxon>
        <taxon>Lecanoromycetes</taxon>
        <taxon>OSLEUM clade</taxon>
        <taxon>Lecanoromycetidae</taxon>
        <taxon>Lecanorales</taxon>
        <taxon>Lecanorineae</taxon>
        <taxon>Stereocaulaceae</taxon>
        <taxon>Stereocaulon</taxon>
    </lineage>
</organism>
<keyword evidence="2" id="KW-1185">Reference proteome</keyword>
<dbReference type="PANTHER" id="PTHR39600">
    <property type="entry name" value="PEPTIDASE INHIBITOR I78 FAMILY PROTEIN"/>
    <property type="match status" value="1"/>
</dbReference>
<sequence>MPLVVPGMMGGSGNQQQEWMNKLVGKTITDGNSDATSFAKQDLPKEHRVLKPGAITTQDFKPDRMNIHLAEDGTVRHVDFK</sequence>
<name>A0ABR4ADU8_9LECA</name>
<evidence type="ECO:0008006" key="3">
    <source>
        <dbReference type="Google" id="ProtNLM"/>
    </source>
</evidence>
<dbReference type="PANTHER" id="PTHR39600:SF1">
    <property type="entry name" value="PEPTIDASE INHIBITOR I78 FAMILY PROTEIN"/>
    <property type="match status" value="1"/>
</dbReference>
<dbReference type="InterPro" id="IPR021719">
    <property type="entry name" value="Prot_inh_I78"/>
</dbReference>
<gene>
    <name evidence="1" type="ORF">N7G274_003952</name>
</gene>
<evidence type="ECO:0000313" key="2">
    <source>
        <dbReference type="Proteomes" id="UP001590950"/>
    </source>
</evidence>